<dbReference type="AlphaFoldDB" id="A0AAQ4QS27"/>
<reference evidence="3" key="2">
    <citation type="submission" date="2025-08" db="UniProtKB">
        <authorList>
            <consortium name="Ensembl"/>
        </authorList>
    </citation>
    <scope>IDENTIFICATION</scope>
</reference>
<evidence type="ECO:0000256" key="2">
    <source>
        <dbReference type="ARBA" id="ARBA00022598"/>
    </source>
</evidence>
<reference evidence="3 4" key="1">
    <citation type="journal article" date="2021" name="G3 (Bethesda)">
        <title>Improved contiguity of the threespine stickleback genome using long-read sequencing.</title>
        <authorList>
            <person name="Nath S."/>
            <person name="Shaw D.E."/>
            <person name="White M.A."/>
        </authorList>
    </citation>
    <scope>NUCLEOTIDE SEQUENCE [LARGE SCALE GENOMIC DNA]</scope>
    <source>
        <strain evidence="3 4">Lake Benthic</strain>
    </source>
</reference>
<dbReference type="GO" id="GO:0005324">
    <property type="term" value="F:long-chain fatty acid transmembrane transporter activity"/>
    <property type="evidence" value="ECO:0007669"/>
    <property type="project" value="TreeGrafter"/>
</dbReference>
<dbReference type="GO" id="GO:0044539">
    <property type="term" value="P:long-chain fatty acid import into cell"/>
    <property type="evidence" value="ECO:0007669"/>
    <property type="project" value="TreeGrafter"/>
</dbReference>
<keyword evidence="4" id="KW-1185">Reference proteome</keyword>
<evidence type="ECO:0000313" key="3">
    <source>
        <dbReference type="Ensembl" id="ENSGACP00000053682.1"/>
    </source>
</evidence>
<organism evidence="3 4">
    <name type="scientific">Gasterosteus aculeatus aculeatus</name>
    <name type="common">three-spined stickleback</name>
    <dbReference type="NCBI Taxonomy" id="481459"/>
    <lineage>
        <taxon>Eukaryota</taxon>
        <taxon>Metazoa</taxon>
        <taxon>Chordata</taxon>
        <taxon>Craniata</taxon>
        <taxon>Vertebrata</taxon>
        <taxon>Euteleostomi</taxon>
        <taxon>Actinopterygii</taxon>
        <taxon>Neopterygii</taxon>
        <taxon>Teleostei</taxon>
        <taxon>Neoteleostei</taxon>
        <taxon>Acanthomorphata</taxon>
        <taxon>Eupercaria</taxon>
        <taxon>Perciformes</taxon>
        <taxon>Cottioidei</taxon>
        <taxon>Gasterosteales</taxon>
        <taxon>Gasterosteidae</taxon>
        <taxon>Gasterosteus</taxon>
    </lineage>
</organism>
<dbReference type="GeneTree" id="ENSGT00940000157947"/>
<name>A0AAQ4QS27_GASAC</name>
<dbReference type="Ensembl" id="ENSGACT00000072376.1">
    <property type="protein sequence ID" value="ENSGACP00000053682.1"/>
    <property type="gene ID" value="ENSGACG00000035857.1"/>
</dbReference>
<evidence type="ECO:0008006" key="5">
    <source>
        <dbReference type="Google" id="ProtNLM"/>
    </source>
</evidence>
<dbReference type="Proteomes" id="UP000007635">
    <property type="component" value="Chromosome XIX"/>
</dbReference>
<dbReference type="GO" id="GO:0005789">
    <property type="term" value="C:endoplasmic reticulum membrane"/>
    <property type="evidence" value="ECO:0007669"/>
    <property type="project" value="TreeGrafter"/>
</dbReference>
<dbReference type="SUPFAM" id="SSF56801">
    <property type="entry name" value="Acetyl-CoA synthetase-like"/>
    <property type="match status" value="1"/>
</dbReference>
<dbReference type="PANTHER" id="PTHR43107">
    <property type="entry name" value="LONG-CHAIN FATTY ACID TRANSPORT PROTEIN"/>
    <property type="match status" value="1"/>
</dbReference>
<evidence type="ECO:0000256" key="1">
    <source>
        <dbReference type="ARBA" id="ARBA00006432"/>
    </source>
</evidence>
<reference evidence="3" key="3">
    <citation type="submission" date="2025-09" db="UniProtKB">
        <authorList>
            <consortium name="Ensembl"/>
        </authorList>
    </citation>
    <scope>IDENTIFICATION</scope>
</reference>
<keyword evidence="2" id="KW-0436">Ligase</keyword>
<dbReference type="PANTHER" id="PTHR43107:SF4">
    <property type="entry name" value="LONG-CHAIN FATTY ACID TRANSPORT PROTEIN 2"/>
    <property type="match status" value="1"/>
</dbReference>
<sequence>MAAVILSDEQTFESRGVFKHVENLLPSYARPRFIRIQTSVEVTGTFKLLKGKLVEEGFNPNQVTDPLYFLDEKDKNYVPLTSALSSLFKKWHLAVSNSGVLRLLSV</sequence>
<dbReference type="GO" id="GO:0004467">
    <property type="term" value="F:long-chain fatty acid-CoA ligase activity"/>
    <property type="evidence" value="ECO:0007669"/>
    <property type="project" value="TreeGrafter"/>
</dbReference>
<comment type="similarity">
    <text evidence="1">Belongs to the ATP-dependent AMP-binding enzyme family.</text>
</comment>
<accession>A0AAQ4QS27</accession>
<protein>
    <recommendedName>
        <fullName evidence="5">AMP-binding enzyme C-terminal domain-containing protein</fullName>
    </recommendedName>
</protein>
<dbReference type="GO" id="GO:0005886">
    <property type="term" value="C:plasma membrane"/>
    <property type="evidence" value="ECO:0007669"/>
    <property type="project" value="TreeGrafter"/>
</dbReference>
<proteinExistence type="inferred from homology"/>
<evidence type="ECO:0000313" key="4">
    <source>
        <dbReference type="Proteomes" id="UP000007635"/>
    </source>
</evidence>